<protein>
    <submittedName>
        <fullName evidence="1">5896_t:CDS:1</fullName>
    </submittedName>
</protein>
<comment type="caution">
    <text evidence="1">The sequence shown here is derived from an EMBL/GenBank/DDBJ whole genome shotgun (WGS) entry which is preliminary data.</text>
</comment>
<keyword evidence="2" id="KW-1185">Reference proteome</keyword>
<sequence>PGQWRDKGEKIHGPDPNIVYWPKNRHWELIKDITESSGSGKTTRAIRIFKDINMVVFTYTNTLAKDFQNDHKPPPFFREMPHDWLKEQADYYEEVLTDYWAKCPRLQELKKKIRCQNNRVQSDLFCEALLNTEKWEYLKAE</sequence>
<dbReference type="Proteomes" id="UP000789920">
    <property type="component" value="Unassembled WGS sequence"/>
</dbReference>
<gene>
    <name evidence="1" type="ORF">RPERSI_LOCUS16917</name>
</gene>
<accession>A0ACA9R3H9</accession>
<organism evidence="1 2">
    <name type="scientific">Racocetra persica</name>
    <dbReference type="NCBI Taxonomy" id="160502"/>
    <lineage>
        <taxon>Eukaryota</taxon>
        <taxon>Fungi</taxon>
        <taxon>Fungi incertae sedis</taxon>
        <taxon>Mucoromycota</taxon>
        <taxon>Glomeromycotina</taxon>
        <taxon>Glomeromycetes</taxon>
        <taxon>Diversisporales</taxon>
        <taxon>Gigasporaceae</taxon>
        <taxon>Racocetra</taxon>
    </lineage>
</organism>
<name>A0ACA9R3H9_9GLOM</name>
<reference evidence="1" key="1">
    <citation type="submission" date="2021-06" db="EMBL/GenBank/DDBJ databases">
        <authorList>
            <person name="Kallberg Y."/>
            <person name="Tangrot J."/>
            <person name="Rosling A."/>
        </authorList>
    </citation>
    <scope>NUCLEOTIDE SEQUENCE</scope>
    <source>
        <strain evidence="1">MA461A</strain>
    </source>
</reference>
<dbReference type="EMBL" id="CAJVQC010042517">
    <property type="protein sequence ID" value="CAG8775506.1"/>
    <property type="molecule type" value="Genomic_DNA"/>
</dbReference>
<proteinExistence type="predicted"/>
<evidence type="ECO:0000313" key="2">
    <source>
        <dbReference type="Proteomes" id="UP000789920"/>
    </source>
</evidence>
<evidence type="ECO:0000313" key="1">
    <source>
        <dbReference type="EMBL" id="CAG8775506.1"/>
    </source>
</evidence>
<feature type="non-terminal residue" evidence="1">
    <location>
        <position position="1"/>
    </location>
</feature>